<dbReference type="EMBL" id="KL198004">
    <property type="protein sequence ID" value="KDQ32480.1"/>
    <property type="molecule type" value="Genomic_DNA"/>
</dbReference>
<gene>
    <name evidence="2" type="ORF">PLEOSDRAFT_1018781</name>
</gene>
<protein>
    <submittedName>
        <fullName evidence="2">Uncharacterized protein</fullName>
    </submittedName>
</protein>
<evidence type="ECO:0000256" key="1">
    <source>
        <dbReference type="SAM" id="MobiDB-lite"/>
    </source>
</evidence>
<dbReference type="AlphaFoldDB" id="A0A067NZR7"/>
<evidence type="ECO:0000313" key="3">
    <source>
        <dbReference type="Proteomes" id="UP000027073"/>
    </source>
</evidence>
<sequence length="580" mass="60843">SAAPANDWSKPCFNGECAYDLPEHSNSGLGALKISGSPKSITDITSAAGWVVLDCDPHMLEQEIRLVCQSDDDVDDSACNHVFEHWGPQDKIVRLPESCGSGPFARIAAASVATNQDLPAHAEGKVVRRSGIPPVIHSFKIDTNFDLVDVEKVGPINFAFVGLTSPSPSETFTNPDIDLNFEFVDSWFDNAFQSVGTWVSNAATTTAQAVTGAAKDVAKAAERVGTTVAKVAGSVFKKIEEVGGLLENATHFEFEPTVALVPVKYNGSASLIDYHPQGCPGGGGPATGGVITGALKVDVTGVGNGNVKAGIIVDGAIVPPKIHNFAAFAGLSFDIDASVTIKAAVFGGYDSGKVSIIKPLSLPGFSIPGVLAVGPMIELQGQAKAFLDMKIDSVVHLAYQVDDCRCLLPCFCHDADDWNWHTVELWYPKSKKKSTEKGIKTKPSRYIEGHLIPTLRLGVSALGGKAGADVYLEADAFARVSVKAEAHGSATGKVAASPAASPAKGSSPAKAAAPAKGKKGKRDGYVPPYLPHARRNVDVHAAAKGGFSGCLWLEAGMELRYGARANAGDLWSVNESGPLW</sequence>
<reference evidence="3" key="1">
    <citation type="journal article" date="2014" name="Proc. Natl. Acad. Sci. U.S.A.">
        <title>Extensive sampling of basidiomycete genomes demonstrates inadequacy of the white-rot/brown-rot paradigm for wood decay fungi.</title>
        <authorList>
            <person name="Riley R."/>
            <person name="Salamov A.A."/>
            <person name="Brown D.W."/>
            <person name="Nagy L.G."/>
            <person name="Floudas D."/>
            <person name="Held B.W."/>
            <person name="Levasseur A."/>
            <person name="Lombard V."/>
            <person name="Morin E."/>
            <person name="Otillar R."/>
            <person name="Lindquist E.A."/>
            <person name="Sun H."/>
            <person name="LaButti K.M."/>
            <person name="Schmutz J."/>
            <person name="Jabbour D."/>
            <person name="Luo H."/>
            <person name="Baker S.E."/>
            <person name="Pisabarro A.G."/>
            <person name="Walton J.D."/>
            <person name="Blanchette R.A."/>
            <person name="Henrissat B."/>
            <person name="Martin F."/>
            <person name="Cullen D."/>
            <person name="Hibbett D.S."/>
            <person name="Grigoriev I.V."/>
        </authorList>
    </citation>
    <scope>NUCLEOTIDE SEQUENCE [LARGE SCALE GENOMIC DNA]</scope>
    <source>
        <strain evidence="3">PC15</strain>
    </source>
</reference>
<dbReference type="InParanoid" id="A0A067NZR7"/>
<feature type="region of interest" description="Disordered" evidence="1">
    <location>
        <begin position="491"/>
        <end position="527"/>
    </location>
</feature>
<feature type="compositionally biased region" description="Low complexity" evidence="1">
    <location>
        <begin position="492"/>
        <end position="515"/>
    </location>
</feature>
<accession>A0A067NZR7</accession>
<evidence type="ECO:0000313" key="2">
    <source>
        <dbReference type="EMBL" id="KDQ32480.1"/>
    </source>
</evidence>
<dbReference type="VEuPathDB" id="FungiDB:PLEOSDRAFT_1018781"/>
<dbReference type="Proteomes" id="UP000027073">
    <property type="component" value="Unassembled WGS sequence"/>
</dbReference>
<feature type="non-terminal residue" evidence="2">
    <location>
        <position position="1"/>
    </location>
</feature>
<proteinExistence type="predicted"/>
<organism evidence="2 3">
    <name type="scientific">Pleurotus ostreatus (strain PC15)</name>
    <name type="common">Oyster mushroom</name>
    <dbReference type="NCBI Taxonomy" id="1137138"/>
    <lineage>
        <taxon>Eukaryota</taxon>
        <taxon>Fungi</taxon>
        <taxon>Dikarya</taxon>
        <taxon>Basidiomycota</taxon>
        <taxon>Agaricomycotina</taxon>
        <taxon>Agaricomycetes</taxon>
        <taxon>Agaricomycetidae</taxon>
        <taxon>Agaricales</taxon>
        <taxon>Pleurotineae</taxon>
        <taxon>Pleurotaceae</taxon>
        <taxon>Pleurotus</taxon>
    </lineage>
</organism>
<dbReference type="HOGENOM" id="CLU_022145_0_0_1"/>
<dbReference type="OrthoDB" id="73875at2759"/>
<feature type="non-terminal residue" evidence="2">
    <location>
        <position position="580"/>
    </location>
</feature>
<name>A0A067NZR7_PLEO1</name>